<dbReference type="InterPro" id="IPR036388">
    <property type="entry name" value="WH-like_DNA-bd_sf"/>
</dbReference>
<evidence type="ECO:0000259" key="1">
    <source>
        <dbReference type="Pfam" id="PF02829"/>
    </source>
</evidence>
<dbReference type="SUPFAM" id="SSF75500">
    <property type="entry name" value="Putative transcriptional regulator TM1602, C-terminal domain"/>
    <property type="match status" value="1"/>
</dbReference>
<dbReference type="InterPro" id="IPR035922">
    <property type="entry name" value="3H_dom_sf"/>
</dbReference>
<evidence type="ECO:0000313" key="3">
    <source>
        <dbReference type="EMBL" id="MEO1783166.1"/>
    </source>
</evidence>
<dbReference type="PIRSF" id="PIRSF037847">
    <property type="entry name" value="NiaR"/>
    <property type="match status" value="1"/>
</dbReference>
<evidence type="ECO:0008006" key="5">
    <source>
        <dbReference type="Google" id="ProtNLM"/>
    </source>
</evidence>
<dbReference type="SUPFAM" id="SSF46785">
    <property type="entry name" value="Winged helix' DNA-binding domain"/>
    <property type="match status" value="1"/>
</dbReference>
<sequence>MVEGTARRKEILRRLQLSEKPLSASRFAEELGVSRQIIVGDVALLRAAGEEIIATSRGYKLDQAKDQKGRTKKIAVQHDASQTQEELEIIVTNGGEVVDVIVEHEIYGELVGSLRIKTAKDVKDFMKNYRNSNARLLSNLTNGIHLHTIRYQTEADFQQIKQALAEKGILYQE</sequence>
<dbReference type="Pfam" id="PF02829">
    <property type="entry name" value="3H"/>
    <property type="match status" value="1"/>
</dbReference>
<dbReference type="InterPro" id="IPR004173">
    <property type="entry name" value="3H_domain"/>
</dbReference>
<reference evidence="3 4" key="2">
    <citation type="submission" date="2024-02" db="EMBL/GenBank/DDBJ databases">
        <title>The Genome Sequence of Enterococcus diestrammenae JM9A.</title>
        <authorList>
            <person name="Earl A."/>
            <person name="Manson A."/>
            <person name="Gilmore M."/>
            <person name="Sanders J."/>
            <person name="Shea T."/>
            <person name="Howe W."/>
            <person name="Livny J."/>
            <person name="Cuomo C."/>
            <person name="Neafsey D."/>
            <person name="Birren B."/>
        </authorList>
    </citation>
    <scope>NUCLEOTIDE SEQUENCE [LARGE SCALE GENOMIC DNA]</scope>
    <source>
        <strain evidence="3 4">JM9A</strain>
    </source>
</reference>
<dbReference type="Gene3D" id="1.10.10.10">
    <property type="entry name" value="Winged helix-like DNA-binding domain superfamily/Winged helix DNA-binding domain"/>
    <property type="match status" value="1"/>
</dbReference>
<name>A0ABV0F512_9ENTE</name>
<dbReference type="RefSeq" id="WP_161868244.1">
    <property type="nucleotide sequence ID" value="NZ_JAQFAM010000001.1"/>
</dbReference>
<organism evidence="3 4">
    <name type="scientific">Enterococcus diestrammenae</name>
    <dbReference type="NCBI Taxonomy" id="1155073"/>
    <lineage>
        <taxon>Bacteria</taxon>
        <taxon>Bacillati</taxon>
        <taxon>Bacillota</taxon>
        <taxon>Bacilli</taxon>
        <taxon>Lactobacillales</taxon>
        <taxon>Enterococcaceae</taxon>
        <taxon>Enterococcus</taxon>
    </lineage>
</organism>
<accession>A0ABV0F512</accession>
<dbReference type="Pfam" id="PF08279">
    <property type="entry name" value="HTH_11"/>
    <property type="match status" value="1"/>
</dbReference>
<evidence type="ECO:0000313" key="4">
    <source>
        <dbReference type="Proteomes" id="UP001429357"/>
    </source>
</evidence>
<feature type="domain" description="Helix-turn-helix type 11" evidence="2">
    <location>
        <begin position="7"/>
        <end position="60"/>
    </location>
</feature>
<evidence type="ECO:0000259" key="2">
    <source>
        <dbReference type="Pfam" id="PF08279"/>
    </source>
</evidence>
<keyword evidence="4" id="KW-1185">Reference proteome</keyword>
<dbReference type="PANTHER" id="PTHR40068:SF1">
    <property type="entry name" value="TRANSCRIPTION REPRESSOR NIAR-RELATED"/>
    <property type="match status" value="1"/>
</dbReference>
<gene>
    <name evidence="3" type="ORF">BAU18_002785</name>
</gene>
<dbReference type="PANTHER" id="PTHR40068">
    <property type="entry name" value="TRANSCRIPTION REPRESSOR NIAR-RELATED"/>
    <property type="match status" value="1"/>
</dbReference>
<dbReference type="InterPro" id="IPR026043">
    <property type="entry name" value="NadR"/>
</dbReference>
<dbReference type="EMBL" id="MAEI02000001">
    <property type="protein sequence ID" value="MEO1783166.1"/>
    <property type="molecule type" value="Genomic_DNA"/>
</dbReference>
<dbReference type="Proteomes" id="UP001429357">
    <property type="component" value="Unassembled WGS sequence"/>
</dbReference>
<dbReference type="InterPro" id="IPR013196">
    <property type="entry name" value="HTH_11"/>
</dbReference>
<feature type="domain" description="3H" evidence="1">
    <location>
        <begin position="74"/>
        <end position="170"/>
    </location>
</feature>
<dbReference type="InterPro" id="IPR036390">
    <property type="entry name" value="WH_DNA-bd_sf"/>
</dbReference>
<dbReference type="Gene3D" id="3.30.1340.20">
    <property type="entry name" value="3H domain"/>
    <property type="match status" value="1"/>
</dbReference>
<comment type="caution">
    <text evidence="3">The sequence shown here is derived from an EMBL/GenBank/DDBJ whole genome shotgun (WGS) entry which is preliminary data.</text>
</comment>
<protein>
    <recommendedName>
        <fullName evidence="5">Transcription repressor NadR</fullName>
    </recommendedName>
</protein>
<proteinExistence type="predicted"/>
<reference evidence="4" key="1">
    <citation type="submission" date="2016-06" db="EMBL/GenBank/DDBJ databases">
        <title>Four novel species of enterococci isolated from chicken manure.</title>
        <authorList>
            <person name="Van Tyne D."/>
        </authorList>
    </citation>
    <scope>NUCLEOTIDE SEQUENCE [LARGE SCALE GENOMIC DNA]</scope>
    <source>
        <strain evidence="4">JM9A</strain>
    </source>
</reference>